<dbReference type="EMBL" id="QGNA01000001">
    <property type="protein sequence ID" value="PWS38854.1"/>
    <property type="molecule type" value="Genomic_DNA"/>
</dbReference>
<reference evidence="2" key="1">
    <citation type="submission" date="2018-05" db="EMBL/GenBank/DDBJ databases">
        <authorList>
            <person name="Du Z."/>
            <person name="Wang X."/>
        </authorList>
    </citation>
    <scope>NUCLEOTIDE SEQUENCE [LARGE SCALE GENOMIC DNA]</scope>
    <source>
        <strain evidence="2">CQN31</strain>
    </source>
</reference>
<organism evidence="1 2">
    <name type="scientific">Falsiroseomonas bella</name>
    <dbReference type="NCBI Taxonomy" id="2184016"/>
    <lineage>
        <taxon>Bacteria</taxon>
        <taxon>Pseudomonadati</taxon>
        <taxon>Pseudomonadota</taxon>
        <taxon>Alphaproteobacteria</taxon>
        <taxon>Acetobacterales</taxon>
        <taxon>Roseomonadaceae</taxon>
        <taxon>Falsiroseomonas</taxon>
    </lineage>
</organism>
<dbReference type="RefSeq" id="WP_109869475.1">
    <property type="nucleotide sequence ID" value="NZ_QGNA01000001.1"/>
</dbReference>
<keyword evidence="2" id="KW-1185">Reference proteome</keyword>
<dbReference type="OrthoDB" id="7187254at2"/>
<name>A0A317FID0_9PROT</name>
<accession>A0A317FID0</accession>
<protein>
    <submittedName>
        <fullName evidence="1">Anti-sigma factor</fullName>
    </submittedName>
</protein>
<gene>
    <name evidence="1" type="ORF">DFH01_06290</name>
</gene>
<sequence length="271" mass="29073">MTHHPEPPIGEDDLQALVDGRLDPARLPAVQRYLDARPDEAARVQAFIAQRDALRAALAFKHAEPIPPRLRIAHLRVARRQAALARWRVAAAAAVLLLAGSGLGWALRGAVQPEIAALPMPAPDRSAMPAPQDWPGPDTDLAAWLERRLGEALSPPDLEGFGFTLKAAQVLPDSLGPAALLRYADAAGTTLTVWRGPTRDPVPRELRCADVPGGLVAYTWSDGQRMHAVTAALPRDLLRPIALAVERDLKAPPPGAFLTSRARRPCDAALG</sequence>
<dbReference type="AlphaFoldDB" id="A0A317FID0"/>
<comment type="caution">
    <text evidence="1">The sequence shown here is derived from an EMBL/GenBank/DDBJ whole genome shotgun (WGS) entry which is preliminary data.</text>
</comment>
<evidence type="ECO:0000313" key="1">
    <source>
        <dbReference type="EMBL" id="PWS38854.1"/>
    </source>
</evidence>
<dbReference type="Proteomes" id="UP000245765">
    <property type="component" value="Unassembled WGS sequence"/>
</dbReference>
<proteinExistence type="predicted"/>
<evidence type="ECO:0000313" key="2">
    <source>
        <dbReference type="Proteomes" id="UP000245765"/>
    </source>
</evidence>